<dbReference type="InterPro" id="IPR027805">
    <property type="entry name" value="Transposase_HTH_dom"/>
</dbReference>
<sequence>MLYLHKLGTRDLLAQLFGVNTSALTRAVHQVQPLLAEHGCTIQPSTVRFGTPADVTAFLANSSPTKIKPTC</sequence>
<dbReference type="RefSeq" id="WP_388241343.1">
    <property type="nucleotide sequence ID" value="NZ_JBHVZQ010000063.1"/>
</dbReference>
<name>A0ABW6QHD7_9ACTN</name>
<reference evidence="2 3" key="1">
    <citation type="submission" date="2024-09" db="EMBL/GenBank/DDBJ databases">
        <title>The Natural Products Discovery Center: Release of the First 8490 Sequenced Strains for Exploring Actinobacteria Biosynthetic Diversity.</title>
        <authorList>
            <person name="Kalkreuter E."/>
            <person name="Kautsar S.A."/>
            <person name="Yang D."/>
            <person name="Bader C.D."/>
            <person name="Teijaro C.N."/>
            <person name="Fluegel L."/>
            <person name="Davis C.M."/>
            <person name="Simpson J.R."/>
            <person name="Lauterbach L."/>
            <person name="Steele A.D."/>
            <person name="Gui C."/>
            <person name="Meng S."/>
            <person name="Li G."/>
            <person name="Viehrig K."/>
            <person name="Ye F."/>
            <person name="Su P."/>
            <person name="Kiefer A.F."/>
            <person name="Nichols A."/>
            <person name="Cepeda A.J."/>
            <person name="Yan W."/>
            <person name="Fan B."/>
            <person name="Jiang Y."/>
            <person name="Adhikari A."/>
            <person name="Zheng C.-J."/>
            <person name="Schuster L."/>
            <person name="Cowan T.M."/>
            <person name="Smanski M.J."/>
            <person name="Chevrette M.G."/>
            <person name="De Carvalho L.P.S."/>
            <person name="Shen B."/>
        </authorList>
    </citation>
    <scope>NUCLEOTIDE SEQUENCE [LARGE SCALE GENOMIC DNA]</scope>
    <source>
        <strain evidence="2 3">NPDC058328</strain>
    </source>
</reference>
<dbReference type="Pfam" id="PF13613">
    <property type="entry name" value="HTH_Tnp_4"/>
    <property type="match status" value="1"/>
</dbReference>
<evidence type="ECO:0000259" key="1">
    <source>
        <dbReference type="Pfam" id="PF13613"/>
    </source>
</evidence>
<organism evidence="2 3">
    <name type="scientific">Streptomyces marokkonensis</name>
    <dbReference type="NCBI Taxonomy" id="324855"/>
    <lineage>
        <taxon>Bacteria</taxon>
        <taxon>Bacillati</taxon>
        <taxon>Actinomycetota</taxon>
        <taxon>Actinomycetes</taxon>
        <taxon>Kitasatosporales</taxon>
        <taxon>Streptomycetaceae</taxon>
        <taxon>Streptomyces</taxon>
    </lineage>
</organism>
<dbReference type="Proteomes" id="UP001601627">
    <property type="component" value="Unassembled WGS sequence"/>
</dbReference>
<evidence type="ECO:0000313" key="2">
    <source>
        <dbReference type="EMBL" id="MFF1278644.1"/>
    </source>
</evidence>
<dbReference type="EMBL" id="JBHVZQ010000063">
    <property type="protein sequence ID" value="MFF1278644.1"/>
    <property type="molecule type" value="Genomic_DNA"/>
</dbReference>
<feature type="domain" description="Transposase Helix-turn-helix" evidence="1">
    <location>
        <begin position="2"/>
        <end position="40"/>
    </location>
</feature>
<keyword evidence="3" id="KW-1185">Reference proteome</keyword>
<gene>
    <name evidence="2" type="ORF">ACFVZC_35580</name>
</gene>
<proteinExistence type="predicted"/>
<accession>A0ABW6QHD7</accession>
<protein>
    <submittedName>
        <fullName evidence="2">Transposase family protein</fullName>
    </submittedName>
</protein>
<comment type="caution">
    <text evidence="2">The sequence shown here is derived from an EMBL/GenBank/DDBJ whole genome shotgun (WGS) entry which is preliminary data.</text>
</comment>
<evidence type="ECO:0000313" key="3">
    <source>
        <dbReference type="Proteomes" id="UP001601627"/>
    </source>
</evidence>